<organism evidence="3 4">
    <name type="scientific">Ophiobolus disseminans</name>
    <dbReference type="NCBI Taxonomy" id="1469910"/>
    <lineage>
        <taxon>Eukaryota</taxon>
        <taxon>Fungi</taxon>
        <taxon>Dikarya</taxon>
        <taxon>Ascomycota</taxon>
        <taxon>Pezizomycotina</taxon>
        <taxon>Dothideomycetes</taxon>
        <taxon>Pleosporomycetidae</taxon>
        <taxon>Pleosporales</taxon>
        <taxon>Pleosporineae</taxon>
        <taxon>Phaeosphaeriaceae</taxon>
        <taxon>Ophiobolus</taxon>
    </lineage>
</organism>
<dbReference type="OrthoDB" id="3942738at2759"/>
<feature type="domain" description="HTH CENPB-type" evidence="2">
    <location>
        <begin position="49"/>
        <end position="114"/>
    </location>
</feature>
<keyword evidence="4" id="KW-1185">Reference proteome</keyword>
<evidence type="ECO:0000256" key="1">
    <source>
        <dbReference type="ARBA" id="ARBA00023125"/>
    </source>
</evidence>
<proteinExistence type="predicted"/>
<dbReference type="AlphaFoldDB" id="A0A6A7A5W8"/>
<dbReference type="GO" id="GO:0003677">
    <property type="term" value="F:DNA binding"/>
    <property type="evidence" value="ECO:0007669"/>
    <property type="project" value="UniProtKB-KW"/>
</dbReference>
<evidence type="ECO:0000259" key="2">
    <source>
        <dbReference type="PROSITE" id="PS51253"/>
    </source>
</evidence>
<dbReference type="InterPro" id="IPR006600">
    <property type="entry name" value="HTH_CenpB_DNA-bd_dom"/>
</dbReference>
<feature type="non-terminal residue" evidence="3">
    <location>
        <position position="143"/>
    </location>
</feature>
<dbReference type="EMBL" id="MU006223">
    <property type="protein sequence ID" value="KAF2828234.1"/>
    <property type="molecule type" value="Genomic_DNA"/>
</dbReference>
<accession>A0A6A7A5W8</accession>
<evidence type="ECO:0000313" key="3">
    <source>
        <dbReference type="EMBL" id="KAF2828234.1"/>
    </source>
</evidence>
<dbReference type="SUPFAM" id="SSF46689">
    <property type="entry name" value="Homeodomain-like"/>
    <property type="match status" value="1"/>
</dbReference>
<sequence length="143" mass="16503">MSSIEAALAAIESLKPGEKFSYCQIAAKYHCNCTTLAQRHQGVQASCRTKAENQQALHPQQEKELLRYIERLTRQGLPPSRPMIRRFASDITKKELGTGWVNRFVQRYNVHLISRWVTGIDRARHQADSISKYSLYFELLHSK</sequence>
<gene>
    <name evidence="3" type="ORF">CC86DRAFT_276639</name>
</gene>
<name>A0A6A7A5W8_9PLEO</name>
<reference evidence="3" key="1">
    <citation type="journal article" date="2020" name="Stud. Mycol.">
        <title>101 Dothideomycetes genomes: a test case for predicting lifestyles and emergence of pathogens.</title>
        <authorList>
            <person name="Haridas S."/>
            <person name="Albert R."/>
            <person name="Binder M."/>
            <person name="Bloem J."/>
            <person name="Labutti K."/>
            <person name="Salamov A."/>
            <person name="Andreopoulos B."/>
            <person name="Baker S."/>
            <person name="Barry K."/>
            <person name="Bills G."/>
            <person name="Bluhm B."/>
            <person name="Cannon C."/>
            <person name="Castanera R."/>
            <person name="Culley D."/>
            <person name="Daum C."/>
            <person name="Ezra D."/>
            <person name="Gonzalez J."/>
            <person name="Henrissat B."/>
            <person name="Kuo A."/>
            <person name="Liang C."/>
            <person name="Lipzen A."/>
            <person name="Lutzoni F."/>
            <person name="Magnuson J."/>
            <person name="Mondo S."/>
            <person name="Nolan M."/>
            <person name="Ohm R."/>
            <person name="Pangilinan J."/>
            <person name="Park H.-J."/>
            <person name="Ramirez L."/>
            <person name="Alfaro M."/>
            <person name="Sun H."/>
            <person name="Tritt A."/>
            <person name="Yoshinaga Y."/>
            <person name="Zwiers L.-H."/>
            <person name="Turgeon B."/>
            <person name="Goodwin S."/>
            <person name="Spatafora J."/>
            <person name="Crous P."/>
            <person name="Grigoriev I."/>
        </authorList>
    </citation>
    <scope>NUCLEOTIDE SEQUENCE</scope>
    <source>
        <strain evidence="3">CBS 113818</strain>
    </source>
</reference>
<dbReference type="Gene3D" id="1.10.10.60">
    <property type="entry name" value="Homeodomain-like"/>
    <property type="match status" value="1"/>
</dbReference>
<protein>
    <recommendedName>
        <fullName evidence="2">HTH CENPB-type domain-containing protein</fullName>
    </recommendedName>
</protein>
<dbReference type="InterPro" id="IPR009057">
    <property type="entry name" value="Homeodomain-like_sf"/>
</dbReference>
<dbReference type="PROSITE" id="PS51253">
    <property type="entry name" value="HTH_CENPB"/>
    <property type="match status" value="1"/>
</dbReference>
<keyword evidence="1" id="KW-0238">DNA-binding</keyword>
<dbReference type="Proteomes" id="UP000799424">
    <property type="component" value="Unassembled WGS sequence"/>
</dbReference>
<dbReference type="Pfam" id="PF03221">
    <property type="entry name" value="HTH_Tnp_Tc5"/>
    <property type="match status" value="1"/>
</dbReference>
<dbReference type="SMART" id="SM00674">
    <property type="entry name" value="CENPB"/>
    <property type="match status" value="1"/>
</dbReference>
<evidence type="ECO:0000313" key="4">
    <source>
        <dbReference type="Proteomes" id="UP000799424"/>
    </source>
</evidence>